<protein>
    <submittedName>
        <fullName evidence="3">ABC transporter family substrate-binding protein</fullName>
    </submittedName>
</protein>
<dbReference type="EMBL" id="BAAALF010000112">
    <property type="protein sequence ID" value="GAA1254951.1"/>
    <property type="molecule type" value="Genomic_DNA"/>
</dbReference>
<comment type="caution">
    <text evidence="3">The sequence shown here is derived from an EMBL/GenBank/DDBJ whole genome shotgun (WGS) entry which is preliminary data.</text>
</comment>
<feature type="chain" id="PRO_5047514478" evidence="1">
    <location>
        <begin position="25"/>
        <end position="529"/>
    </location>
</feature>
<reference evidence="3 4" key="1">
    <citation type="journal article" date="2019" name="Int. J. Syst. Evol. Microbiol.">
        <title>The Global Catalogue of Microorganisms (GCM) 10K type strain sequencing project: providing services to taxonomists for standard genome sequencing and annotation.</title>
        <authorList>
            <consortium name="The Broad Institute Genomics Platform"/>
            <consortium name="The Broad Institute Genome Sequencing Center for Infectious Disease"/>
            <person name="Wu L."/>
            <person name="Ma J."/>
        </authorList>
    </citation>
    <scope>NUCLEOTIDE SEQUENCE [LARGE SCALE GENOMIC DNA]</scope>
    <source>
        <strain evidence="3 4">JCM 13004</strain>
    </source>
</reference>
<organism evidence="3 4">
    <name type="scientific">Kitasatospora nipponensis</name>
    <dbReference type="NCBI Taxonomy" id="258049"/>
    <lineage>
        <taxon>Bacteria</taxon>
        <taxon>Bacillati</taxon>
        <taxon>Actinomycetota</taxon>
        <taxon>Actinomycetes</taxon>
        <taxon>Kitasatosporales</taxon>
        <taxon>Streptomycetaceae</taxon>
        <taxon>Kitasatospora</taxon>
    </lineage>
</organism>
<evidence type="ECO:0000313" key="4">
    <source>
        <dbReference type="Proteomes" id="UP001500037"/>
    </source>
</evidence>
<dbReference type="PANTHER" id="PTHR30290:SF65">
    <property type="entry name" value="MONOACYL PHOSPHATIDYLINOSITOL TETRAMANNOSIDE-BINDING PROTEIN LPQW-RELATED"/>
    <property type="match status" value="1"/>
</dbReference>
<dbReference type="Gene3D" id="3.40.190.10">
    <property type="entry name" value="Periplasmic binding protein-like II"/>
    <property type="match status" value="1"/>
</dbReference>
<dbReference type="SUPFAM" id="SSF53850">
    <property type="entry name" value="Periplasmic binding protein-like II"/>
    <property type="match status" value="1"/>
</dbReference>
<feature type="signal peptide" evidence="1">
    <location>
        <begin position="1"/>
        <end position="24"/>
    </location>
</feature>
<keyword evidence="1" id="KW-0732">Signal</keyword>
<dbReference type="InterPro" id="IPR000914">
    <property type="entry name" value="SBP_5_dom"/>
</dbReference>
<keyword evidence="4" id="KW-1185">Reference proteome</keyword>
<gene>
    <name evidence="3" type="ORF">GCM10009665_51960</name>
</gene>
<evidence type="ECO:0000259" key="2">
    <source>
        <dbReference type="Pfam" id="PF00496"/>
    </source>
</evidence>
<dbReference type="Gene3D" id="3.10.105.10">
    <property type="entry name" value="Dipeptide-binding Protein, Domain 3"/>
    <property type="match status" value="1"/>
</dbReference>
<dbReference type="PANTHER" id="PTHR30290">
    <property type="entry name" value="PERIPLASMIC BINDING COMPONENT OF ABC TRANSPORTER"/>
    <property type="match status" value="1"/>
</dbReference>
<proteinExistence type="predicted"/>
<evidence type="ECO:0000256" key="1">
    <source>
        <dbReference type="SAM" id="SignalP"/>
    </source>
</evidence>
<accession>A0ABN1WM11</accession>
<dbReference type="Proteomes" id="UP001500037">
    <property type="component" value="Unassembled WGS sequence"/>
</dbReference>
<feature type="domain" description="Solute-binding protein family 5" evidence="2">
    <location>
        <begin position="111"/>
        <end position="428"/>
    </location>
</feature>
<dbReference type="Pfam" id="PF00496">
    <property type="entry name" value="SBP_bac_5"/>
    <property type="match status" value="1"/>
</dbReference>
<dbReference type="Gene3D" id="3.90.76.10">
    <property type="entry name" value="Dipeptide-binding Protein, Domain 1"/>
    <property type="match status" value="1"/>
</dbReference>
<dbReference type="InterPro" id="IPR039424">
    <property type="entry name" value="SBP_5"/>
</dbReference>
<name>A0ABN1WM11_9ACTN</name>
<sequence length="529" mass="55371">MDVMTSTPALRRVLAAAVVLGALAGCSSEQAPAKPTQAASDLTTGNRAAVRDGGTLRWAVDAVPASLDVYDPAATADTALIAHALLPSLFRLDDRARPVADPDYLAGAQVDGRTVTYRLNPKALWSDGKPLAVADFTAQWTALRAAHTGYAAIESITQGSDPHQVKVVFKQPYASWRSLFSPLQAAAGPSVTAGPLTVASLDAKAGRASLVRNPRWWGDPVKVDGIDFLATANRLDALDRDQVDVADLAQAVDRPPAAPSTDAVDAATQALKRAQALPGITLHRAAAPAFTQLTLNGARGQLADAAVRRAVAAAIDRGKLASAVLDPLGLPAVPLGNHLVMTDQDGYRDNSGAIAGTAKELHLDLTLLLTEGSASARRTADALVAQLAPAGVTVHPQAVPADGFVRDHLAGGDWDLALFSWPASAFPATDERPLYAKPRPGQDGKPVAGLNYGGSGTEEIDQLFDQAAAELDPVKQTALLQQTDGRIWQLGHSVPLYQRPDLVAVRTGVAGAGAYGFAWPRYQDVGFLR</sequence>
<evidence type="ECO:0000313" key="3">
    <source>
        <dbReference type="EMBL" id="GAA1254951.1"/>
    </source>
</evidence>